<dbReference type="AlphaFoldDB" id="H8YYX5"/>
<feature type="region of interest" description="Disordered" evidence="1">
    <location>
        <begin position="199"/>
        <end position="219"/>
    </location>
</feature>
<reference evidence="2 3" key="2">
    <citation type="submission" date="2011-11" db="EMBL/GenBank/DDBJ databases">
        <authorList>
            <consortium name="US DOE Joint Genome Institute"/>
            <person name="Lucas S."/>
            <person name="Han J."/>
            <person name="Lapidus A."/>
            <person name="Cheng J.-F."/>
            <person name="Goodwin L."/>
            <person name="Pitluck S."/>
            <person name="Peters L."/>
            <person name="Ovchinnikova G."/>
            <person name="Zhang X."/>
            <person name="Detter J.C."/>
            <person name="Han C."/>
            <person name="Tapia R."/>
            <person name="Land M."/>
            <person name="Hauser L."/>
            <person name="Kyrpides N."/>
            <person name="Ivanova N."/>
            <person name="Pagani I."/>
            <person name="Vogl K."/>
            <person name="Liu Z."/>
            <person name="Overmann J."/>
            <person name="Frigaard N.-U."/>
            <person name="Bryant D."/>
            <person name="Woyke T."/>
        </authorList>
    </citation>
    <scope>NUCLEOTIDE SEQUENCE [LARGE SCALE GENOMIC DNA]</scope>
    <source>
        <strain evidence="2 3">970</strain>
    </source>
</reference>
<organism evidence="2 3">
    <name type="scientific">Thiorhodovibrio frisius</name>
    <dbReference type="NCBI Taxonomy" id="631362"/>
    <lineage>
        <taxon>Bacteria</taxon>
        <taxon>Pseudomonadati</taxon>
        <taxon>Pseudomonadota</taxon>
        <taxon>Gammaproteobacteria</taxon>
        <taxon>Chromatiales</taxon>
        <taxon>Chromatiaceae</taxon>
        <taxon>Thiorhodovibrio</taxon>
    </lineage>
</organism>
<dbReference type="eggNOG" id="ENOG50343MN">
    <property type="taxonomic scope" value="Bacteria"/>
</dbReference>
<evidence type="ECO:0000256" key="1">
    <source>
        <dbReference type="SAM" id="MobiDB-lite"/>
    </source>
</evidence>
<dbReference type="HOGENOM" id="CLU_1260974_0_0_6"/>
<sequence>MPGQCHPTQPMAKQSMPKTIHDKLAAIIAGIEQTGSAETLRLTVLKKWFEHEGRLTAFAFWMLARVIEEAKVSSPEAEALLEETKTLLGDAGEKGHFDRTEARSLRQRLHDFQSEIRYVHSTAVRIVREASLMRVEEALDILLGYGLGYGGADCPAGGYQLAARYCEHYDSRHGTNLNGPALARVQAIAAFVAQQEGLETASQEGNQRSLSGPWLRPPR</sequence>
<protein>
    <submittedName>
        <fullName evidence="2">Uncharacterized protein</fullName>
    </submittedName>
</protein>
<dbReference type="EMBL" id="JH603168">
    <property type="protein sequence ID" value="EIC23651.1"/>
    <property type="molecule type" value="Genomic_DNA"/>
</dbReference>
<proteinExistence type="predicted"/>
<name>H8YYX5_9GAMM</name>
<accession>H8YYX5</accession>
<evidence type="ECO:0000313" key="3">
    <source>
        <dbReference type="Proteomes" id="UP000002964"/>
    </source>
</evidence>
<dbReference type="Proteomes" id="UP000002964">
    <property type="component" value="Unassembled WGS sequence"/>
</dbReference>
<reference evidence="3" key="1">
    <citation type="submission" date="2011-06" db="EMBL/GenBank/DDBJ databases">
        <authorList>
            <consortium name="US DOE Joint Genome Institute (JGI-PGF)"/>
            <person name="Lucas S."/>
            <person name="Han J."/>
            <person name="Lapidus A."/>
            <person name="Cheng J.-F."/>
            <person name="Goodwin L."/>
            <person name="Pitluck S."/>
            <person name="Peters L."/>
            <person name="Land M.L."/>
            <person name="Hauser L."/>
            <person name="Vogl K."/>
            <person name="Liu Z."/>
            <person name="Overmann J."/>
            <person name="Frigaard N.-U."/>
            <person name="Bryant D.A."/>
            <person name="Woyke T.J."/>
        </authorList>
    </citation>
    <scope>NUCLEOTIDE SEQUENCE [LARGE SCALE GENOMIC DNA]</scope>
    <source>
        <strain evidence="3">970</strain>
    </source>
</reference>
<feature type="compositionally biased region" description="Polar residues" evidence="1">
    <location>
        <begin position="200"/>
        <end position="210"/>
    </location>
</feature>
<gene>
    <name evidence="2" type="ORF">Thi970DRAFT_01334</name>
</gene>
<keyword evidence="3" id="KW-1185">Reference proteome</keyword>
<evidence type="ECO:0000313" key="2">
    <source>
        <dbReference type="EMBL" id="EIC23651.1"/>
    </source>
</evidence>